<comment type="caution">
    <text evidence="3">The sequence shown here is derived from an EMBL/GenBank/DDBJ whole genome shotgun (WGS) entry which is preliminary data.</text>
</comment>
<organism evidence="3 4">
    <name type="scientific">Chlorogloeopsis fritschii PCC 6912</name>
    <dbReference type="NCBI Taxonomy" id="211165"/>
    <lineage>
        <taxon>Bacteria</taxon>
        <taxon>Bacillati</taxon>
        <taxon>Cyanobacteriota</taxon>
        <taxon>Cyanophyceae</taxon>
        <taxon>Nostocales</taxon>
        <taxon>Chlorogloeopsidaceae</taxon>
        <taxon>Chlorogloeopsis</taxon>
    </lineage>
</organism>
<dbReference type="OrthoDB" id="482121at2"/>
<evidence type="ECO:0000256" key="1">
    <source>
        <dbReference type="SAM" id="MobiDB-lite"/>
    </source>
</evidence>
<feature type="region of interest" description="Disordered" evidence="1">
    <location>
        <begin position="63"/>
        <end position="116"/>
    </location>
</feature>
<keyword evidence="4" id="KW-1185">Reference proteome</keyword>
<dbReference type="EMBL" id="RSCJ01000004">
    <property type="protein sequence ID" value="RUR84475.1"/>
    <property type="molecule type" value="Genomic_DNA"/>
</dbReference>
<keyword evidence="2" id="KW-0472">Membrane</keyword>
<accession>A0A3S0Y571</accession>
<keyword evidence="2" id="KW-0812">Transmembrane</keyword>
<dbReference type="STRING" id="211165.GCA_000317285_04043"/>
<dbReference type="InterPro" id="IPR036388">
    <property type="entry name" value="WH-like_DNA-bd_sf"/>
</dbReference>
<proteinExistence type="predicted"/>
<sequence length="225" mass="25740">MNALESKIIEILKQGTQLRAIEIANRLKVERREVNHYLYSSLKHLVIQDSDYRWSLKTTKITNIPHPSTQAPTRQTESSQSVRQANTYRFTKQEIQQNSQLQQPTPQTQSSQPIKHNNPYEVIKRELAQASPEEKVKILKNAFRQELFSKLDDDEINALQSILEQSKRETSIAHSAYQEGKLSTRKNIILAIVAISVSLALGALFAINQLTLKPTYQPTPLPQNR</sequence>
<dbReference type="SUPFAM" id="SSF46785">
    <property type="entry name" value="Winged helix' DNA-binding domain"/>
    <property type="match status" value="1"/>
</dbReference>
<dbReference type="Gene3D" id="1.10.10.10">
    <property type="entry name" value="Winged helix-like DNA-binding domain superfamily/Winged helix DNA-binding domain"/>
    <property type="match status" value="1"/>
</dbReference>
<feature type="compositionally biased region" description="Polar residues" evidence="1">
    <location>
        <begin position="63"/>
        <end position="95"/>
    </location>
</feature>
<keyword evidence="2" id="KW-1133">Transmembrane helix</keyword>
<name>A0A3S0Y571_CHLFR</name>
<evidence type="ECO:0000313" key="4">
    <source>
        <dbReference type="Proteomes" id="UP000268857"/>
    </source>
</evidence>
<protein>
    <submittedName>
        <fullName evidence="3">Uncharacterized protein</fullName>
    </submittedName>
</protein>
<dbReference type="InterPro" id="IPR036390">
    <property type="entry name" value="WH_DNA-bd_sf"/>
</dbReference>
<dbReference type="RefSeq" id="WP_016875397.1">
    <property type="nucleotide sequence ID" value="NZ_AJLN01000100.1"/>
</dbReference>
<evidence type="ECO:0000313" key="3">
    <source>
        <dbReference type="EMBL" id="RUR84475.1"/>
    </source>
</evidence>
<dbReference type="Proteomes" id="UP000268857">
    <property type="component" value="Unassembled WGS sequence"/>
</dbReference>
<evidence type="ECO:0000256" key="2">
    <source>
        <dbReference type="SAM" id="Phobius"/>
    </source>
</evidence>
<gene>
    <name evidence="3" type="ORF">PCC6912_13700</name>
</gene>
<feature type="compositionally biased region" description="Low complexity" evidence="1">
    <location>
        <begin position="96"/>
        <end position="113"/>
    </location>
</feature>
<dbReference type="AlphaFoldDB" id="A0A3S0Y571"/>
<reference evidence="3 4" key="1">
    <citation type="journal article" date="2019" name="Genome Biol. Evol.">
        <title>Day and night: Metabolic profiles and evolutionary relationships of six axenic non-marine cyanobacteria.</title>
        <authorList>
            <person name="Will S.E."/>
            <person name="Henke P."/>
            <person name="Boedeker C."/>
            <person name="Huang S."/>
            <person name="Brinkmann H."/>
            <person name="Rohde M."/>
            <person name="Jarek M."/>
            <person name="Friedl T."/>
            <person name="Seufert S."/>
            <person name="Schumacher M."/>
            <person name="Overmann J."/>
            <person name="Neumann-Schaal M."/>
            <person name="Petersen J."/>
        </authorList>
    </citation>
    <scope>NUCLEOTIDE SEQUENCE [LARGE SCALE GENOMIC DNA]</scope>
    <source>
        <strain evidence="3 4">PCC 6912</strain>
    </source>
</reference>
<feature type="transmembrane region" description="Helical" evidence="2">
    <location>
        <begin position="188"/>
        <end position="207"/>
    </location>
</feature>